<evidence type="ECO:0000256" key="3">
    <source>
        <dbReference type="ARBA" id="ARBA00022763"/>
    </source>
</evidence>
<dbReference type="RefSeq" id="XP_002733656.1">
    <property type="nucleotide sequence ID" value="XM_002733610.2"/>
</dbReference>
<keyword evidence="3" id="KW-0227">DNA damage</keyword>
<proteinExistence type="predicted"/>
<dbReference type="PROSITE" id="PS50082">
    <property type="entry name" value="WD_REPEATS_2"/>
    <property type="match status" value="4"/>
</dbReference>
<dbReference type="PROSITE" id="PS00678">
    <property type="entry name" value="WD_REPEATS_1"/>
    <property type="match status" value="1"/>
</dbReference>
<keyword evidence="4" id="KW-0234">DNA repair</keyword>
<feature type="repeat" description="WD" evidence="5">
    <location>
        <begin position="181"/>
        <end position="223"/>
    </location>
</feature>
<protein>
    <submittedName>
        <fullName evidence="8">DNA excision repair protein ERCC-8-like</fullName>
    </submittedName>
</protein>
<keyword evidence="2" id="KW-0677">Repeat</keyword>
<evidence type="ECO:0000256" key="4">
    <source>
        <dbReference type="ARBA" id="ARBA00023204"/>
    </source>
</evidence>
<evidence type="ECO:0000256" key="2">
    <source>
        <dbReference type="ARBA" id="ARBA00022737"/>
    </source>
</evidence>
<organism evidence="7 8">
    <name type="scientific">Saccoglossus kowalevskii</name>
    <name type="common">Acorn worm</name>
    <dbReference type="NCBI Taxonomy" id="10224"/>
    <lineage>
        <taxon>Eukaryota</taxon>
        <taxon>Metazoa</taxon>
        <taxon>Hemichordata</taxon>
        <taxon>Enteropneusta</taxon>
        <taxon>Harrimaniidae</taxon>
        <taxon>Saccoglossus</taxon>
    </lineage>
</organism>
<dbReference type="PRINTS" id="PR00320">
    <property type="entry name" value="GPROTEINBRPT"/>
</dbReference>
<accession>A0ABM0GN72</accession>
<feature type="region of interest" description="Disordered" evidence="6">
    <location>
        <begin position="370"/>
        <end position="396"/>
    </location>
</feature>
<evidence type="ECO:0000256" key="1">
    <source>
        <dbReference type="ARBA" id="ARBA00022574"/>
    </source>
</evidence>
<dbReference type="SUPFAM" id="SSF50978">
    <property type="entry name" value="WD40 repeat-like"/>
    <property type="match status" value="1"/>
</dbReference>
<feature type="repeat" description="WD" evidence="5">
    <location>
        <begin position="330"/>
        <end position="371"/>
    </location>
</feature>
<dbReference type="InterPro" id="IPR020472">
    <property type="entry name" value="WD40_PAC1"/>
</dbReference>
<name>A0ABM0GN72_SACKO</name>
<dbReference type="PROSITE" id="PS50294">
    <property type="entry name" value="WD_REPEATS_REGION"/>
    <property type="match status" value="3"/>
</dbReference>
<keyword evidence="7" id="KW-1185">Reference proteome</keyword>
<dbReference type="PANTHER" id="PTHR46202">
    <property type="entry name" value="DNA EXCISION REPAIR PROTEIN ERCC-8"/>
    <property type="match status" value="1"/>
</dbReference>
<feature type="repeat" description="WD" evidence="5">
    <location>
        <begin position="241"/>
        <end position="282"/>
    </location>
</feature>
<dbReference type="GeneID" id="100372314"/>
<keyword evidence="1 5" id="KW-0853">WD repeat</keyword>
<sequence>MLSFLSARENGTHRPSALSRAEATRRIFSLELSKDRDVQRIHDSGVNTLDIDPVEGRYLLSGGTEGVIVICDLECRPQENYTCPSVCTIGRSSRHVHKYSVDTVQWYSHDTGLFTSSSMDKTLKVWDTNALKPADVFRFETIVYDHNMSSVATKHCLIAVGTIHSQVVLCDLKSGSSTHVLRGHKASVLSVKWSPRDEFLLASGSRDSKIMLWDVRRAKSCLSILDQHNGEKGKGSTEAVNTAHNGHVNGLSFTSDGLYLVSFGTDDRLRLWDTMSGKNTLVNYGKVDNVSRKGSKFTVSYGGSPDVAFVPMGSNIAVFDIYTGEYVATLIGHYNNVNCCTFHPLYQELYSAGNDSNILIWEPELGQKTDVAEKKDNKQSSSTVGNAVQDTWSDED</sequence>
<gene>
    <name evidence="8" type="primary">LOC100372314</name>
</gene>
<dbReference type="InterPro" id="IPR042238">
    <property type="entry name" value="Rad28/ERCC8/Ckn1/ATCSA-1"/>
</dbReference>
<dbReference type="InterPro" id="IPR001680">
    <property type="entry name" value="WD40_rpt"/>
</dbReference>
<dbReference type="Pfam" id="PF00400">
    <property type="entry name" value="WD40"/>
    <property type="match status" value="4"/>
</dbReference>
<feature type="repeat" description="WD" evidence="5">
    <location>
        <begin position="94"/>
        <end position="136"/>
    </location>
</feature>
<dbReference type="InterPro" id="IPR019775">
    <property type="entry name" value="WD40_repeat_CS"/>
</dbReference>
<evidence type="ECO:0000256" key="5">
    <source>
        <dbReference type="PROSITE-ProRule" id="PRU00221"/>
    </source>
</evidence>
<dbReference type="SMART" id="SM00320">
    <property type="entry name" value="WD40"/>
    <property type="match status" value="5"/>
</dbReference>
<reference evidence="8" key="1">
    <citation type="submission" date="2025-08" db="UniProtKB">
        <authorList>
            <consortium name="RefSeq"/>
        </authorList>
    </citation>
    <scope>IDENTIFICATION</scope>
    <source>
        <tissue evidence="8">Testes</tissue>
    </source>
</reference>
<evidence type="ECO:0000313" key="7">
    <source>
        <dbReference type="Proteomes" id="UP000694865"/>
    </source>
</evidence>
<dbReference type="Proteomes" id="UP000694865">
    <property type="component" value="Unplaced"/>
</dbReference>
<evidence type="ECO:0000256" key="6">
    <source>
        <dbReference type="SAM" id="MobiDB-lite"/>
    </source>
</evidence>
<dbReference type="InterPro" id="IPR015943">
    <property type="entry name" value="WD40/YVTN_repeat-like_dom_sf"/>
</dbReference>
<dbReference type="Gene3D" id="2.130.10.10">
    <property type="entry name" value="YVTN repeat-like/Quinoprotein amine dehydrogenase"/>
    <property type="match status" value="1"/>
</dbReference>
<feature type="compositionally biased region" description="Polar residues" evidence="6">
    <location>
        <begin position="379"/>
        <end position="396"/>
    </location>
</feature>
<dbReference type="InterPro" id="IPR036322">
    <property type="entry name" value="WD40_repeat_dom_sf"/>
</dbReference>
<evidence type="ECO:0000313" key="8">
    <source>
        <dbReference type="RefSeq" id="XP_002733656.1"/>
    </source>
</evidence>
<dbReference type="PANTHER" id="PTHR46202:SF1">
    <property type="entry name" value="DNA EXCISION REPAIR PROTEIN ERCC-8"/>
    <property type="match status" value="1"/>
</dbReference>